<accession>A0A1B8SBF8</accession>
<reference evidence="1 2" key="1">
    <citation type="submission" date="2015-06" db="EMBL/GenBank/DDBJ databases">
        <title>Genome sequence of Mycobacterium kumamotonense strain Roo.</title>
        <authorList>
            <person name="Greninger A.L."/>
            <person name="Cunningham G."/>
            <person name="Miller S."/>
        </authorList>
    </citation>
    <scope>NUCLEOTIDE SEQUENCE [LARGE SCALE GENOMIC DNA]</scope>
    <source>
        <strain evidence="1 2">Roo</strain>
    </source>
</reference>
<dbReference type="Proteomes" id="UP000092668">
    <property type="component" value="Unassembled WGS sequence"/>
</dbReference>
<protein>
    <recommendedName>
        <fullName evidence="3">Transposase</fullName>
    </recommendedName>
</protein>
<comment type="caution">
    <text evidence="1">The sequence shown here is derived from an EMBL/GenBank/DDBJ whole genome shotgun (WGS) entry which is preliminary data.</text>
</comment>
<keyword evidence="2" id="KW-1185">Reference proteome</keyword>
<sequence length="69" mass="7926">MVISLHKHRSGDLMSTERARDRVARIVGLSSLIMRWMRHMFDGGQLNQVIRRLEKHATNNAATSPRTDV</sequence>
<gene>
    <name evidence="1" type="ORF">ACT18_19930</name>
</gene>
<dbReference type="AlphaFoldDB" id="A0A1B8SBF8"/>
<evidence type="ECO:0008006" key="3">
    <source>
        <dbReference type="Google" id="ProtNLM"/>
    </source>
</evidence>
<evidence type="ECO:0000313" key="1">
    <source>
        <dbReference type="EMBL" id="OBY30047.1"/>
    </source>
</evidence>
<evidence type="ECO:0000313" key="2">
    <source>
        <dbReference type="Proteomes" id="UP000092668"/>
    </source>
</evidence>
<organism evidence="1 2">
    <name type="scientific">Mycolicibacter kumamotonensis</name>
    <dbReference type="NCBI Taxonomy" id="354243"/>
    <lineage>
        <taxon>Bacteria</taxon>
        <taxon>Bacillati</taxon>
        <taxon>Actinomycetota</taxon>
        <taxon>Actinomycetes</taxon>
        <taxon>Mycobacteriales</taxon>
        <taxon>Mycobacteriaceae</taxon>
        <taxon>Mycolicibacter</taxon>
    </lineage>
</organism>
<proteinExistence type="predicted"/>
<dbReference type="EMBL" id="LFOE01000041">
    <property type="protein sequence ID" value="OBY30047.1"/>
    <property type="molecule type" value="Genomic_DNA"/>
</dbReference>
<name>A0A1B8SBF8_9MYCO</name>